<comment type="similarity">
    <text evidence="2 6">Belongs to the group II decarboxylase family.</text>
</comment>
<dbReference type="EMBL" id="BPLR01002028">
    <property type="protein sequence ID" value="GIX69247.1"/>
    <property type="molecule type" value="Genomic_DNA"/>
</dbReference>
<name>A0AAV4M9X6_CAEEX</name>
<accession>A0AAV4M9X6</accession>
<dbReference type="Proteomes" id="UP001054945">
    <property type="component" value="Unassembled WGS sequence"/>
</dbReference>
<evidence type="ECO:0000313" key="8">
    <source>
        <dbReference type="Proteomes" id="UP001054945"/>
    </source>
</evidence>
<dbReference type="GO" id="GO:0019752">
    <property type="term" value="P:carboxylic acid metabolic process"/>
    <property type="evidence" value="ECO:0007669"/>
    <property type="project" value="InterPro"/>
</dbReference>
<dbReference type="PANTHER" id="PTHR11999:SF70">
    <property type="entry name" value="MIP05841P"/>
    <property type="match status" value="1"/>
</dbReference>
<keyword evidence="5 6" id="KW-0456">Lyase</keyword>
<dbReference type="InterPro" id="IPR021115">
    <property type="entry name" value="Pyridoxal-P_BS"/>
</dbReference>
<protein>
    <submittedName>
        <fullName evidence="7">Tyrosine decarboxylase</fullName>
    </submittedName>
</protein>
<dbReference type="InterPro" id="IPR015424">
    <property type="entry name" value="PyrdxlP-dep_Trfase"/>
</dbReference>
<feature type="non-terminal residue" evidence="7">
    <location>
        <position position="528"/>
    </location>
</feature>
<evidence type="ECO:0000256" key="5">
    <source>
        <dbReference type="ARBA" id="ARBA00023239"/>
    </source>
</evidence>
<dbReference type="Pfam" id="PF00282">
    <property type="entry name" value="Pyridoxal_deC"/>
    <property type="match status" value="1"/>
</dbReference>
<dbReference type="GO" id="GO:0005737">
    <property type="term" value="C:cytoplasm"/>
    <property type="evidence" value="ECO:0007669"/>
    <property type="project" value="TreeGrafter"/>
</dbReference>
<proteinExistence type="inferred from homology"/>
<evidence type="ECO:0000313" key="7">
    <source>
        <dbReference type="EMBL" id="GIX69247.1"/>
    </source>
</evidence>
<sequence>MLAQGWEPCIQRRSSIHRRRSVPLGRWVRHSLVESGFDLGENSQNFWWLLYSARFVGNGRVSLTACYYIGEGSFLRHWSQSWKESCKSCMYRTGNNHVGLASDYFQGKPVGLPEGISFVYLIKVEEARVIQDRPSPGKKFWNSQLHYLLRVARRKPADHYPNHFYTSYLHEGNLSLAARHVAIKALRQEKPFVEEGTLLSSLVAYCSKQTHSSVEKAAMIGSVKLRILNTDEKFQLRGDALEKAMEEDKNMGLIPFYVAATLGTTSCCSFDPISEIGPVCERFGAWLHVDASYAGSALICPEFQHLLKGIEYAMSFNLNPNKGMLINFDCSTMWVKDSFNFTQAFVVDPLYLQHRFSDKSIDYRHWGIHLSRRFSLPEAVVCFPQIRSRRVSVKIDDKAKAFNLENKFSNLNVDESTAGVDITTQEPKLPPIMVKYANNLKVKIAEISLKFKDDIRIKIAGEHLKIFPKDIDNHRAITRYLNESKLEYFVITPKSQRPLKAVLKGIPLDYTVEEIEEGLRDAGLKVDN</sequence>
<dbReference type="PROSITE" id="PS00392">
    <property type="entry name" value="DDC_GAD_HDC_YDC"/>
    <property type="match status" value="1"/>
</dbReference>
<dbReference type="GO" id="GO:0016831">
    <property type="term" value="F:carboxy-lyase activity"/>
    <property type="evidence" value="ECO:0007669"/>
    <property type="project" value="UniProtKB-KW"/>
</dbReference>
<dbReference type="AlphaFoldDB" id="A0AAV4M9X6"/>
<reference evidence="7 8" key="1">
    <citation type="submission" date="2021-06" db="EMBL/GenBank/DDBJ databases">
        <title>Caerostris extrusa draft genome.</title>
        <authorList>
            <person name="Kono N."/>
            <person name="Arakawa K."/>
        </authorList>
    </citation>
    <scope>NUCLEOTIDE SEQUENCE [LARGE SCALE GENOMIC DNA]</scope>
</reference>
<gene>
    <name evidence="7" type="primary">tdc-1</name>
    <name evidence="7" type="ORF">CEXT_801461</name>
</gene>
<organism evidence="7 8">
    <name type="scientific">Caerostris extrusa</name>
    <name type="common">Bark spider</name>
    <name type="synonym">Caerostris bankana</name>
    <dbReference type="NCBI Taxonomy" id="172846"/>
    <lineage>
        <taxon>Eukaryota</taxon>
        <taxon>Metazoa</taxon>
        <taxon>Ecdysozoa</taxon>
        <taxon>Arthropoda</taxon>
        <taxon>Chelicerata</taxon>
        <taxon>Arachnida</taxon>
        <taxon>Araneae</taxon>
        <taxon>Araneomorphae</taxon>
        <taxon>Entelegynae</taxon>
        <taxon>Araneoidea</taxon>
        <taxon>Araneidae</taxon>
        <taxon>Caerostris</taxon>
    </lineage>
</organism>
<dbReference type="Gene3D" id="3.40.640.10">
    <property type="entry name" value="Type I PLP-dependent aspartate aminotransferase-like (Major domain)"/>
    <property type="match status" value="1"/>
</dbReference>
<keyword evidence="4 6" id="KW-0663">Pyridoxal phosphate</keyword>
<evidence type="ECO:0000256" key="4">
    <source>
        <dbReference type="ARBA" id="ARBA00022898"/>
    </source>
</evidence>
<comment type="cofactor">
    <cofactor evidence="1 6">
        <name>pyridoxal 5'-phosphate</name>
        <dbReference type="ChEBI" id="CHEBI:597326"/>
    </cofactor>
</comment>
<keyword evidence="3" id="KW-0210">Decarboxylase</keyword>
<evidence type="ECO:0000256" key="3">
    <source>
        <dbReference type="ARBA" id="ARBA00022793"/>
    </source>
</evidence>
<dbReference type="SUPFAM" id="SSF53383">
    <property type="entry name" value="PLP-dependent transferases"/>
    <property type="match status" value="1"/>
</dbReference>
<dbReference type="InterPro" id="IPR002129">
    <property type="entry name" value="PyrdxlP-dep_de-COase"/>
</dbReference>
<comment type="caution">
    <text evidence="7">The sequence shown here is derived from an EMBL/GenBank/DDBJ whole genome shotgun (WGS) entry which is preliminary data.</text>
</comment>
<dbReference type="InterPro" id="IPR015421">
    <property type="entry name" value="PyrdxlP-dep_Trfase_major"/>
</dbReference>
<dbReference type="PANTHER" id="PTHR11999">
    <property type="entry name" value="GROUP II PYRIDOXAL-5-PHOSPHATE DECARBOXYLASE"/>
    <property type="match status" value="1"/>
</dbReference>
<keyword evidence="8" id="KW-1185">Reference proteome</keyword>
<evidence type="ECO:0000256" key="6">
    <source>
        <dbReference type="RuleBase" id="RU000382"/>
    </source>
</evidence>
<dbReference type="InterPro" id="IPR010977">
    <property type="entry name" value="Aromatic_deC"/>
</dbReference>
<evidence type="ECO:0000256" key="1">
    <source>
        <dbReference type="ARBA" id="ARBA00001933"/>
    </source>
</evidence>
<dbReference type="GO" id="GO:0030170">
    <property type="term" value="F:pyridoxal phosphate binding"/>
    <property type="evidence" value="ECO:0007669"/>
    <property type="project" value="InterPro"/>
</dbReference>
<evidence type="ECO:0000256" key="2">
    <source>
        <dbReference type="ARBA" id="ARBA00009533"/>
    </source>
</evidence>